<dbReference type="EMBL" id="GDQN01006907">
    <property type="protein sequence ID" value="JAT84147.1"/>
    <property type="molecule type" value="Transcribed_RNA"/>
</dbReference>
<proteinExistence type="predicted"/>
<evidence type="ECO:0000256" key="2">
    <source>
        <dbReference type="ARBA" id="ARBA00023117"/>
    </source>
</evidence>
<gene>
    <name evidence="4" type="ORF">g.17620</name>
</gene>
<dbReference type="PANTHER" id="PTHR46147">
    <property type="entry name" value="HISTONE-LYSINE N-METHYLTRANSFERASE ASH1"/>
    <property type="match status" value="1"/>
</dbReference>
<feature type="non-terminal residue" evidence="4">
    <location>
        <position position="1"/>
    </location>
</feature>
<dbReference type="GO" id="GO:0005654">
    <property type="term" value="C:nucleoplasm"/>
    <property type="evidence" value="ECO:0007669"/>
    <property type="project" value="TreeGrafter"/>
</dbReference>
<organism evidence="4">
    <name type="scientific">Pectinophora gossypiella</name>
    <name type="common">Cotton pink bollworm</name>
    <name type="synonym">Depressaria gossypiella</name>
    <dbReference type="NCBI Taxonomy" id="13191"/>
    <lineage>
        <taxon>Eukaryota</taxon>
        <taxon>Metazoa</taxon>
        <taxon>Ecdysozoa</taxon>
        <taxon>Arthropoda</taxon>
        <taxon>Hexapoda</taxon>
        <taxon>Insecta</taxon>
        <taxon>Pterygota</taxon>
        <taxon>Neoptera</taxon>
        <taxon>Endopterygota</taxon>
        <taxon>Lepidoptera</taxon>
        <taxon>Glossata</taxon>
        <taxon>Ditrysia</taxon>
        <taxon>Gelechioidea</taxon>
        <taxon>Gelechiidae</taxon>
        <taxon>Apatetrinae</taxon>
        <taxon>Pectinophora</taxon>
    </lineage>
</organism>
<comment type="subcellular location">
    <subcellularLocation>
        <location evidence="1">Nucleus</location>
    </subcellularLocation>
</comment>
<dbReference type="SUPFAM" id="SSF47370">
    <property type="entry name" value="Bromodomain"/>
    <property type="match status" value="1"/>
</dbReference>
<dbReference type="Gene3D" id="1.20.920.10">
    <property type="entry name" value="Bromodomain-like"/>
    <property type="match status" value="1"/>
</dbReference>
<evidence type="ECO:0000256" key="3">
    <source>
        <dbReference type="ARBA" id="ARBA00023242"/>
    </source>
</evidence>
<reference evidence="4" key="1">
    <citation type="submission" date="2015-09" db="EMBL/GenBank/DDBJ databases">
        <title>De novo assembly of Pectinophora gossypiella (Pink Bollworm) gut transcriptome.</title>
        <authorList>
            <person name="Tassone E.E."/>
        </authorList>
    </citation>
    <scope>NUCLEOTIDE SEQUENCE</scope>
</reference>
<sequence>AAPVIPSTPVVTMVNPLALPDTMNPQLFLNRLQNIRASKGDSAKTLVRVEDDSTLSKKERLTKVFKALYAAVVGAKDEKDKPICAPLLKTKSDRNKNQDTIPTPDLTAIESNLEAGQYESPAQFDADMLAAVNAVLREHGRMSTLGSVALQLKKVYNTAKAEYVDILTKILGPEEPLPTGFVHKTKTEEVIVCICGLHVEEGLMVQCGGA</sequence>
<dbReference type="GO" id="GO:0006355">
    <property type="term" value="P:regulation of DNA-templated transcription"/>
    <property type="evidence" value="ECO:0007669"/>
    <property type="project" value="TreeGrafter"/>
</dbReference>
<name>A0A1E1WB41_PECGO</name>
<evidence type="ECO:0000256" key="1">
    <source>
        <dbReference type="ARBA" id="ARBA00004123"/>
    </source>
</evidence>
<evidence type="ECO:0008006" key="5">
    <source>
        <dbReference type="Google" id="ProtNLM"/>
    </source>
</evidence>
<dbReference type="GO" id="GO:0042800">
    <property type="term" value="F:histone H3K4 methyltransferase activity"/>
    <property type="evidence" value="ECO:0007669"/>
    <property type="project" value="TreeGrafter"/>
</dbReference>
<dbReference type="AlphaFoldDB" id="A0A1E1WB41"/>
<keyword evidence="3" id="KW-0539">Nucleus</keyword>
<evidence type="ECO:0000313" key="4">
    <source>
        <dbReference type="EMBL" id="JAT84147.1"/>
    </source>
</evidence>
<protein>
    <recommendedName>
        <fullName evidence="5">Bromo domain-containing protein</fullName>
    </recommendedName>
</protein>
<keyword evidence="2" id="KW-0103">Bromodomain</keyword>
<dbReference type="InterPro" id="IPR036427">
    <property type="entry name" value="Bromodomain-like_sf"/>
</dbReference>
<feature type="non-terminal residue" evidence="4">
    <location>
        <position position="210"/>
    </location>
</feature>
<accession>A0A1E1WB41</accession>
<dbReference type="PANTHER" id="PTHR46147:SF3">
    <property type="entry name" value="HISTONE-LYSINE N-METHYLTRANSFERASE ASH1"/>
    <property type="match status" value="1"/>
</dbReference>
<dbReference type="OrthoDB" id="79252at2759"/>